<organism evidence="1 2">
    <name type="scientific">Hibiscus sabdariffa</name>
    <name type="common">roselle</name>
    <dbReference type="NCBI Taxonomy" id="183260"/>
    <lineage>
        <taxon>Eukaryota</taxon>
        <taxon>Viridiplantae</taxon>
        <taxon>Streptophyta</taxon>
        <taxon>Embryophyta</taxon>
        <taxon>Tracheophyta</taxon>
        <taxon>Spermatophyta</taxon>
        <taxon>Magnoliopsida</taxon>
        <taxon>eudicotyledons</taxon>
        <taxon>Gunneridae</taxon>
        <taxon>Pentapetalae</taxon>
        <taxon>rosids</taxon>
        <taxon>malvids</taxon>
        <taxon>Malvales</taxon>
        <taxon>Malvaceae</taxon>
        <taxon>Malvoideae</taxon>
        <taxon>Hibiscus</taxon>
    </lineage>
</organism>
<proteinExistence type="predicted"/>
<evidence type="ECO:0000313" key="2">
    <source>
        <dbReference type="Proteomes" id="UP001472677"/>
    </source>
</evidence>
<comment type="caution">
    <text evidence="1">The sequence shown here is derived from an EMBL/GenBank/DDBJ whole genome shotgun (WGS) entry which is preliminary data.</text>
</comment>
<keyword evidence="2" id="KW-1185">Reference proteome</keyword>
<dbReference type="Proteomes" id="UP001472677">
    <property type="component" value="Unassembled WGS sequence"/>
</dbReference>
<evidence type="ECO:0000313" key="1">
    <source>
        <dbReference type="EMBL" id="KAK8509090.1"/>
    </source>
</evidence>
<protein>
    <submittedName>
        <fullName evidence="1">Uncharacterized protein</fullName>
    </submittedName>
</protein>
<dbReference type="EMBL" id="JBBPBM010000093">
    <property type="protein sequence ID" value="KAK8509090.1"/>
    <property type="molecule type" value="Genomic_DNA"/>
</dbReference>
<sequence length="122" mass="13775">MKHKTATSTYVQEIHLSAAETKQMKIWWKPGFIIIPHSHSESSNHNSPPSKNKCKVYPKTGILNTTKTIHFSSNRTGFFLGPVSKTTSKVNMSCSQTKQQTPCLLAGQCQLWLMVSVYRYSL</sequence>
<reference evidence="1 2" key="1">
    <citation type="journal article" date="2024" name="G3 (Bethesda)">
        <title>Genome assembly of Hibiscus sabdariffa L. provides insights into metabolisms of medicinal natural products.</title>
        <authorList>
            <person name="Kim T."/>
        </authorList>
    </citation>
    <scope>NUCLEOTIDE SEQUENCE [LARGE SCALE GENOMIC DNA]</scope>
    <source>
        <strain evidence="1">TK-2024</strain>
        <tissue evidence="1">Old leaves</tissue>
    </source>
</reference>
<name>A0ABR2BPU2_9ROSI</name>
<accession>A0ABR2BPU2</accession>
<gene>
    <name evidence="1" type="ORF">V6N12_018178</name>
</gene>